<dbReference type="RefSeq" id="WP_103952888.1">
    <property type="nucleotide sequence ID" value="NZ_FNUL01000009.1"/>
</dbReference>
<evidence type="ECO:0000256" key="1">
    <source>
        <dbReference type="SAM" id="Phobius"/>
    </source>
</evidence>
<dbReference type="InterPro" id="IPR046678">
    <property type="entry name" value="DUF6548"/>
</dbReference>
<keyword evidence="1" id="KW-0472">Membrane</keyword>
<name>A0A1H5V1Q3_9FIRM</name>
<feature type="transmembrane region" description="Helical" evidence="1">
    <location>
        <begin position="112"/>
        <end position="134"/>
    </location>
</feature>
<sequence length="135" mass="15777">MKKLEMEFFDEYKKLDVTLKNKYSTKTGVTSYIENMERFSDGEGFVPSWREDYKALKHYRWLRNKLAHEAGEDVNLDKSDLAGLKKFFANVSKNKDPYTLYLASKKGKKGAIVYKLLTFLIIVVAIYAAIFYFVM</sequence>
<gene>
    <name evidence="2" type="ORF">SAMN05216537_10925</name>
</gene>
<keyword evidence="3" id="KW-1185">Reference proteome</keyword>
<organism evidence="2 3">
    <name type="scientific">Lachnospira multipara</name>
    <dbReference type="NCBI Taxonomy" id="28051"/>
    <lineage>
        <taxon>Bacteria</taxon>
        <taxon>Bacillati</taxon>
        <taxon>Bacillota</taxon>
        <taxon>Clostridia</taxon>
        <taxon>Lachnospirales</taxon>
        <taxon>Lachnospiraceae</taxon>
        <taxon>Lachnospira</taxon>
    </lineage>
</organism>
<keyword evidence="1" id="KW-1133">Transmembrane helix</keyword>
<dbReference type="Pfam" id="PF20185">
    <property type="entry name" value="DUF6548"/>
    <property type="match status" value="1"/>
</dbReference>
<evidence type="ECO:0000313" key="3">
    <source>
        <dbReference type="Proteomes" id="UP000236726"/>
    </source>
</evidence>
<dbReference type="AlphaFoldDB" id="A0A1H5V1Q3"/>
<dbReference type="EMBL" id="FNUL01000009">
    <property type="protein sequence ID" value="SEF80377.1"/>
    <property type="molecule type" value="Genomic_DNA"/>
</dbReference>
<protein>
    <submittedName>
        <fullName evidence="2">Uncharacterized protein</fullName>
    </submittedName>
</protein>
<dbReference type="Proteomes" id="UP000236726">
    <property type="component" value="Unassembled WGS sequence"/>
</dbReference>
<proteinExistence type="predicted"/>
<evidence type="ECO:0000313" key="2">
    <source>
        <dbReference type="EMBL" id="SEF80377.1"/>
    </source>
</evidence>
<reference evidence="2 3" key="1">
    <citation type="submission" date="2016-10" db="EMBL/GenBank/DDBJ databases">
        <authorList>
            <person name="de Groot N.N."/>
        </authorList>
    </citation>
    <scope>NUCLEOTIDE SEQUENCE [LARGE SCALE GENOMIC DNA]</scope>
    <source>
        <strain evidence="2 3">D15d</strain>
    </source>
</reference>
<keyword evidence="1" id="KW-0812">Transmembrane</keyword>
<accession>A0A1H5V1Q3</accession>